<dbReference type="PANTHER" id="PTHR31672">
    <property type="entry name" value="BNACNNG10540D PROTEIN"/>
    <property type="match status" value="1"/>
</dbReference>
<sequence>MTRKRRNRSRICGEVFVLVFSRLPARDAVRCAALSRHHRRLVGSLDFWLLHRRLAPPVPHPHIAYMASSNLPGRLFHEFHHLAAGSNNGLRRALIDRDPAHSCRQRYAGTCNGVVVLAADRFHSSTTVVLFNPAVAGSEEVLGINLNNAFGPGPYRVSGFGYGASTGRHRLLVTRVHEKGRHGGASRYNDGAAAHMLSYTLGRDFPDGVGRCRAVISSSKSGPRTKISGSSVYLDGKVYLLADHARVLAFDVDDETVAAIDLPGERAPEPEEKEKHARSKLMEMSGRLCVATAGGEGNIALWLLTADQQWERRCLIPRYAAGKLAGGWDCGGALLLLFTGSAKEPDLMLYDTRVNNKASAEPLHVPRAVAEPEEREASRHVFCWGYRPTLVSPGSILGGGTRPILWRGGGVAAALNPVLERDVRAGRRRTTETVCFMDMLFHIMQQLPDKADDVVREFSLGSLPFSLR</sequence>
<protein>
    <recommendedName>
        <fullName evidence="3">F-box domain-containing protein</fullName>
    </recommendedName>
</protein>
<organism evidence="1 2">
    <name type="scientific">Urochloa decumbens</name>
    <dbReference type="NCBI Taxonomy" id="240449"/>
    <lineage>
        <taxon>Eukaryota</taxon>
        <taxon>Viridiplantae</taxon>
        <taxon>Streptophyta</taxon>
        <taxon>Embryophyta</taxon>
        <taxon>Tracheophyta</taxon>
        <taxon>Spermatophyta</taxon>
        <taxon>Magnoliopsida</taxon>
        <taxon>Liliopsida</taxon>
        <taxon>Poales</taxon>
        <taxon>Poaceae</taxon>
        <taxon>PACMAD clade</taxon>
        <taxon>Panicoideae</taxon>
        <taxon>Panicodae</taxon>
        <taxon>Paniceae</taxon>
        <taxon>Melinidinae</taxon>
        <taxon>Urochloa</taxon>
    </lineage>
</organism>
<name>A0ABC9D2W8_9POAL</name>
<reference evidence="1" key="1">
    <citation type="submission" date="2024-10" db="EMBL/GenBank/DDBJ databases">
        <authorList>
            <person name="Ryan C."/>
        </authorList>
    </citation>
    <scope>NUCLEOTIDE SEQUENCE [LARGE SCALE GENOMIC DNA]</scope>
</reference>
<dbReference type="Proteomes" id="UP001497457">
    <property type="component" value="Chromosome 31b"/>
</dbReference>
<proteinExistence type="predicted"/>
<dbReference type="PANTHER" id="PTHR31672:SF2">
    <property type="entry name" value="F-BOX DOMAIN-CONTAINING PROTEIN"/>
    <property type="match status" value="1"/>
</dbReference>
<evidence type="ECO:0000313" key="1">
    <source>
        <dbReference type="EMBL" id="CAL5030307.1"/>
    </source>
</evidence>
<dbReference type="AlphaFoldDB" id="A0ABC9D2W8"/>
<gene>
    <name evidence="1" type="ORF">URODEC1_LOCUS80893</name>
</gene>
<keyword evidence="2" id="KW-1185">Reference proteome</keyword>
<evidence type="ECO:0000313" key="2">
    <source>
        <dbReference type="Proteomes" id="UP001497457"/>
    </source>
</evidence>
<evidence type="ECO:0008006" key="3">
    <source>
        <dbReference type="Google" id="ProtNLM"/>
    </source>
</evidence>
<dbReference type="InterPro" id="IPR036047">
    <property type="entry name" value="F-box-like_dom_sf"/>
</dbReference>
<dbReference type="CDD" id="cd09917">
    <property type="entry name" value="F-box_SF"/>
    <property type="match status" value="1"/>
</dbReference>
<dbReference type="EMBL" id="OZ075141">
    <property type="protein sequence ID" value="CAL5030307.1"/>
    <property type="molecule type" value="Genomic_DNA"/>
</dbReference>
<dbReference type="SUPFAM" id="SSF81383">
    <property type="entry name" value="F-box domain"/>
    <property type="match status" value="1"/>
</dbReference>
<dbReference type="InterPro" id="IPR050796">
    <property type="entry name" value="SCF_F-box_component"/>
</dbReference>
<accession>A0ABC9D2W8</accession>